<evidence type="ECO:0000256" key="13">
    <source>
        <dbReference type="ARBA" id="ARBA00022909"/>
    </source>
</evidence>
<dbReference type="GO" id="GO:0046656">
    <property type="term" value="P:folic acid biosynthetic process"/>
    <property type="evidence" value="ECO:0007669"/>
    <property type="project" value="UniProtKB-KW"/>
</dbReference>
<evidence type="ECO:0000256" key="16">
    <source>
        <dbReference type="ARBA" id="ARBA00049035"/>
    </source>
</evidence>
<keyword evidence="8 18" id="KW-0436">Ligase</keyword>
<evidence type="ECO:0000256" key="10">
    <source>
        <dbReference type="ARBA" id="ARBA00022741"/>
    </source>
</evidence>
<comment type="caution">
    <text evidence="21">The sequence shown here is derived from an EMBL/GenBank/DDBJ whole genome shotgun (WGS) entry which is preliminary data.</text>
</comment>
<comment type="catalytic activity">
    <reaction evidence="17">
        <text>7,8-dihydropteroate + L-glutamate + ATP = 7,8-dihydrofolate + ADP + phosphate + H(+)</text>
        <dbReference type="Rhea" id="RHEA:23584"/>
        <dbReference type="ChEBI" id="CHEBI:15378"/>
        <dbReference type="ChEBI" id="CHEBI:17839"/>
        <dbReference type="ChEBI" id="CHEBI:29985"/>
        <dbReference type="ChEBI" id="CHEBI:30616"/>
        <dbReference type="ChEBI" id="CHEBI:43474"/>
        <dbReference type="ChEBI" id="CHEBI:57451"/>
        <dbReference type="ChEBI" id="CHEBI:456216"/>
        <dbReference type="EC" id="6.3.2.12"/>
    </reaction>
</comment>
<keyword evidence="13" id="KW-0289">Folate biosynthesis</keyword>
<dbReference type="NCBIfam" id="TIGR01499">
    <property type="entry name" value="folC"/>
    <property type="match status" value="1"/>
</dbReference>
<feature type="domain" description="Mur ligase C-terminal" evidence="19">
    <location>
        <begin position="288"/>
        <end position="405"/>
    </location>
</feature>
<evidence type="ECO:0000256" key="6">
    <source>
        <dbReference type="ARBA" id="ARBA00011245"/>
    </source>
</evidence>
<keyword evidence="9" id="KW-0479">Metal-binding</keyword>
<dbReference type="FunFam" id="3.40.1190.10:FF:000004">
    <property type="entry name" value="Dihydrofolate synthase/folylpolyglutamate synthase"/>
    <property type="match status" value="1"/>
</dbReference>
<dbReference type="OrthoDB" id="9809356at2"/>
<dbReference type="InterPro" id="IPR036565">
    <property type="entry name" value="Mur-like_cat_sf"/>
</dbReference>
<dbReference type="RefSeq" id="WP_005288323.1">
    <property type="nucleotide sequence ID" value="NZ_CABKPF010000083.1"/>
</dbReference>
<evidence type="ECO:0000256" key="5">
    <source>
        <dbReference type="ARBA" id="ARBA00008276"/>
    </source>
</evidence>
<dbReference type="GO" id="GO:0008841">
    <property type="term" value="F:dihydrofolate synthase activity"/>
    <property type="evidence" value="ECO:0007669"/>
    <property type="project" value="UniProtKB-EC"/>
</dbReference>
<keyword evidence="12" id="KW-0460">Magnesium</keyword>
<dbReference type="PANTHER" id="PTHR11136:SF0">
    <property type="entry name" value="DIHYDROFOLATE SYNTHETASE-RELATED"/>
    <property type="match status" value="1"/>
</dbReference>
<dbReference type="NCBIfam" id="NF008101">
    <property type="entry name" value="PRK10846.1"/>
    <property type="match status" value="1"/>
</dbReference>
<evidence type="ECO:0000256" key="3">
    <source>
        <dbReference type="ARBA" id="ARBA00004799"/>
    </source>
</evidence>
<accession>A0A2A7U1C0</accession>
<comment type="catalytic activity">
    <reaction evidence="14">
        <text>(6S)-5,6,7,8-tetrahydrofolyl-(gamma-L-Glu)(n) + L-glutamate + ATP = (6S)-5,6,7,8-tetrahydrofolyl-(gamma-L-Glu)(n+1) + ADP + phosphate + H(+)</text>
        <dbReference type="Rhea" id="RHEA:10580"/>
        <dbReference type="Rhea" id="RHEA-COMP:14738"/>
        <dbReference type="Rhea" id="RHEA-COMP:14740"/>
        <dbReference type="ChEBI" id="CHEBI:15378"/>
        <dbReference type="ChEBI" id="CHEBI:29985"/>
        <dbReference type="ChEBI" id="CHEBI:30616"/>
        <dbReference type="ChEBI" id="CHEBI:43474"/>
        <dbReference type="ChEBI" id="CHEBI:141005"/>
        <dbReference type="ChEBI" id="CHEBI:456216"/>
        <dbReference type="EC" id="6.3.2.17"/>
    </reaction>
</comment>
<comment type="cofactor">
    <cofactor evidence="1">
        <name>Mg(2+)</name>
        <dbReference type="ChEBI" id="CHEBI:18420"/>
    </cofactor>
</comment>
<keyword evidence="11 18" id="KW-0067">ATP-binding</keyword>
<evidence type="ECO:0000256" key="12">
    <source>
        <dbReference type="ARBA" id="ARBA00022842"/>
    </source>
</evidence>
<dbReference type="InterPro" id="IPR013221">
    <property type="entry name" value="Mur_ligase_cen"/>
</dbReference>
<keyword evidence="10 18" id="KW-0547">Nucleotide-binding</keyword>
<dbReference type="GO" id="GO:0005737">
    <property type="term" value="C:cytoplasm"/>
    <property type="evidence" value="ECO:0007669"/>
    <property type="project" value="TreeGrafter"/>
</dbReference>
<dbReference type="Gene3D" id="3.40.1190.10">
    <property type="entry name" value="Mur-like, catalytic domain"/>
    <property type="match status" value="1"/>
</dbReference>
<dbReference type="InterPro" id="IPR036615">
    <property type="entry name" value="Mur_ligase_C_dom_sf"/>
</dbReference>
<dbReference type="InterPro" id="IPR004101">
    <property type="entry name" value="Mur_ligase_C"/>
</dbReference>
<comment type="function">
    <text evidence="2 18">Functions in two distinct reactions of the de novo folate biosynthetic pathway. Catalyzes the addition of a glutamate residue to dihydropteroate (7,8-dihydropteroate or H2Pte) to form dihydrofolate (7,8-dihydrofolate monoglutamate or H2Pte-Glu). Also catalyzes successive additions of L-glutamate to tetrahydrofolate or 10-formyltetrahydrofolate or 5,10-methylenetetrahydrofolate, leading to folylpolyglutamate derivatives.</text>
</comment>
<evidence type="ECO:0000259" key="20">
    <source>
        <dbReference type="Pfam" id="PF08245"/>
    </source>
</evidence>
<dbReference type="Gene3D" id="3.90.190.20">
    <property type="entry name" value="Mur ligase, C-terminal domain"/>
    <property type="match status" value="1"/>
</dbReference>
<feature type="domain" description="Mur ligase central" evidence="20">
    <location>
        <begin position="54"/>
        <end position="197"/>
    </location>
</feature>
<sequence length="423" mass="45033">MNTLPTPQATSPLSCWLEYLEQLHTKTIDLGLERVRRVAQRLDLLTPAPVVYTVAGTNGKGTTCRTLEAILMAAGYRVGVYGSPHLLHYRERVRIQHRELDDAAHAAAFAAIEAGRDGVSLTYFEFGTLAALYLFKQAALDAVILEVGLGGRLDATNIVDPSVAVVTSIALDHTDWLGDSRESIGREKAGIFRAAKPAVVGEAQMPESIAAVAAACAARLLRRGVDWDFSAEATSWRWCAGEKTLDDLPLPQVPLANAATALAALAAGPLAVDEAAIRQGLRHAALPGRFQQVGDAPRLILDVAHNPHAAAYLAQRLQALPRPKRLRMVIGMLSDKDIAGTLACLTPLVDEWYCAPLSGPRGAPASALTAHLPAGARIFADVEQAWRQAMDEADAEDTVVVCGSFHTVAQVMAVLPSGGRGGE</sequence>
<dbReference type="SUPFAM" id="SSF53244">
    <property type="entry name" value="MurD-like peptide ligases, peptide-binding domain"/>
    <property type="match status" value="1"/>
</dbReference>
<dbReference type="PROSITE" id="PS01012">
    <property type="entry name" value="FOLYLPOLYGLU_SYNT_2"/>
    <property type="match status" value="1"/>
</dbReference>
<dbReference type="PANTHER" id="PTHR11136">
    <property type="entry name" value="FOLYLPOLYGLUTAMATE SYNTHASE-RELATED"/>
    <property type="match status" value="1"/>
</dbReference>
<comment type="pathway">
    <text evidence="3">Cofactor biosynthesis; tetrahydrofolate biosynthesis; 7,8-dihydrofolate from 2-amino-4-hydroxy-6-hydroxymethyl-7,8-dihydropteridine diphosphate and 4-aminobenzoate: step 2/2.</text>
</comment>
<organism evidence="21 22">
    <name type="scientific">Edwardsiella tarda</name>
    <dbReference type="NCBI Taxonomy" id="636"/>
    <lineage>
        <taxon>Bacteria</taxon>
        <taxon>Pseudomonadati</taxon>
        <taxon>Pseudomonadota</taxon>
        <taxon>Gammaproteobacteria</taxon>
        <taxon>Enterobacterales</taxon>
        <taxon>Hafniaceae</taxon>
        <taxon>Edwardsiella</taxon>
    </lineage>
</organism>
<dbReference type="GO" id="GO:0046654">
    <property type="term" value="P:tetrahydrofolate biosynthetic process"/>
    <property type="evidence" value="ECO:0007669"/>
    <property type="project" value="UniProtKB-UniPathway"/>
</dbReference>
<comment type="pathway">
    <text evidence="4">Cofactor biosynthesis; tetrahydrofolylpolyglutamate biosynthesis.</text>
</comment>
<dbReference type="Pfam" id="PF02875">
    <property type="entry name" value="Mur_ligase_C"/>
    <property type="match status" value="1"/>
</dbReference>
<dbReference type="GO" id="GO:0004326">
    <property type="term" value="F:tetrahydrofolylpolyglutamate synthase activity"/>
    <property type="evidence" value="ECO:0007669"/>
    <property type="project" value="UniProtKB-EC"/>
</dbReference>
<evidence type="ECO:0000256" key="4">
    <source>
        <dbReference type="ARBA" id="ARBA00005150"/>
    </source>
</evidence>
<dbReference type="AlphaFoldDB" id="A0A2A7U1C0"/>
<evidence type="ECO:0000256" key="8">
    <source>
        <dbReference type="ARBA" id="ARBA00022598"/>
    </source>
</evidence>
<dbReference type="InterPro" id="IPR018109">
    <property type="entry name" value="Folylpolyglutamate_synth_CS"/>
</dbReference>
<dbReference type="EMBL" id="PDDV01000013">
    <property type="protein sequence ID" value="PEH72129.1"/>
    <property type="molecule type" value="Genomic_DNA"/>
</dbReference>
<gene>
    <name evidence="21" type="ORF">CRM76_09485</name>
</gene>
<name>A0A2A7U1C0_EDWTA</name>
<dbReference type="Proteomes" id="UP000219788">
    <property type="component" value="Unassembled WGS sequence"/>
</dbReference>
<comment type="catalytic activity">
    <reaction evidence="16">
        <text>(6R)-5,10-methylenetetrahydrofolyl-(gamma-L-Glu)(n) + L-glutamate + ATP = (6R)-5,10-methylenetetrahydrofolyl-(gamma-L-Glu)(n+1) + ADP + phosphate + H(+)</text>
        <dbReference type="Rhea" id="RHEA:51912"/>
        <dbReference type="Rhea" id="RHEA-COMP:13257"/>
        <dbReference type="Rhea" id="RHEA-COMP:13258"/>
        <dbReference type="ChEBI" id="CHEBI:15378"/>
        <dbReference type="ChEBI" id="CHEBI:29985"/>
        <dbReference type="ChEBI" id="CHEBI:30616"/>
        <dbReference type="ChEBI" id="CHEBI:43474"/>
        <dbReference type="ChEBI" id="CHEBI:136572"/>
        <dbReference type="ChEBI" id="CHEBI:456216"/>
        <dbReference type="EC" id="6.3.2.17"/>
    </reaction>
</comment>
<dbReference type="FunFam" id="3.90.190.20:FF:000005">
    <property type="entry name" value="Dihydrofolate synthase/folylpolyglutamate synthase"/>
    <property type="match status" value="1"/>
</dbReference>
<protein>
    <recommendedName>
        <fullName evidence="7 18">Dihydrofolate synthase/folylpolyglutamate synthase</fullName>
    </recommendedName>
</protein>
<evidence type="ECO:0000256" key="15">
    <source>
        <dbReference type="ARBA" id="ARBA00047808"/>
    </source>
</evidence>
<dbReference type="PIRSF" id="PIRSF001563">
    <property type="entry name" value="Folylpolyglu_synth"/>
    <property type="match status" value="1"/>
</dbReference>
<evidence type="ECO:0000256" key="14">
    <source>
        <dbReference type="ARBA" id="ARBA00047493"/>
    </source>
</evidence>
<evidence type="ECO:0000256" key="2">
    <source>
        <dbReference type="ARBA" id="ARBA00002714"/>
    </source>
</evidence>
<evidence type="ECO:0000256" key="18">
    <source>
        <dbReference type="PIRNR" id="PIRNR001563"/>
    </source>
</evidence>
<evidence type="ECO:0000256" key="11">
    <source>
        <dbReference type="ARBA" id="ARBA00022840"/>
    </source>
</evidence>
<comment type="similarity">
    <text evidence="5 18">Belongs to the folylpolyglutamate synthase family.</text>
</comment>
<evidence type="ECO:0000313" key="21">
    <source>
        <dbReference type="EMBL" id="PEH72129.1"/>
    </source>
</evidence>
<dbReference type="STRING" id="636.AAW15_04920"/>
<evidence type="ECO:0000256" key="9">
    <source>
        <dbReference type="ARBA" id="ARBA00022723"/>
    </source>
</evidence>
<evidence type="ECO:0000256" key="7">
    <source>
        <dbReference type="ARBA" id="ARBA00019357"/>
    </source>
</evidence>
<evidence type="ECO:0000256" key="17">
    <source>
        <dbReference type="ARBA" id="ARBA00049161"/>
    </source>
</evidence>
<evidence type="ECO:0000256" key="1">
    <source>
        <dbReference type="ARBA" id="ARBA00001946"/>
    </source>
</evidence>
<dbReference type="InterPro" id="IPR001645">
    <property type="entry name" value="Folylpolyglutamate_synth"/>
</dbReference>
<dbReference type="SUPFAM" id="SSF53623">
    <property type="entry name" value="MurD-like peptide ligases, catalytic domain"/>
    <property type="match status" value="1"/>
</dbReference>
<evidence type="ECO:0000313" key="22">
    <source>
        <dbReference type="Proteomes" id="UP000219788"/>
    </source>
</evidence>
<proteinExistence type="inferred from homology"/>
<comment type="catalytic activity">
    <reaction evidence="15">
        <text>10-formyltetrahydrofolyl-(gamma-L-Glu)(n) + L-glutamate + ATP = 10-formyltetrahydrofolyl-(gamma-L-Glu)(n+1) + ADP + phosphate + H(+)</text>
        <dbReference type="Rhea" id="RHEA:51904"/>
        <dbReference type="Rhea" id="RHEA-COMP:13088"/>
        <dbReference type="Rhea" id="RHEA-COMP:14300"/>
        <dbReference type="ChEBI" id="CHEBI:15378"/>
        <dbReference type="ChEBI" id="CHEBI:29985"/>
        <dbReference type="ChEBI" id="CHEBI:30616"/>
        <dbReference type="ChEBI" id="CHEBI:43474"/>
        <dbReference type="ChEBI" id="CHEBI:134413"/>
        <dbReference type="ChEBI" id="CHEBI:456216"/>
        <dbReference type="EC" id="6.3.2.17"/>
    </reaction>
</comment>
<dbReference type="GO" id="GO:0046872">
    <property type="term" value="F:metal ion binding"/>
    <property type="evidence" value="ECO:0007669"/>
    <property type="project" value="UniProtKB-KW"/>
</dbReference>
<comment type="subunit">
    <text evidence="6">Monomer.</text>
</comment>
<reference evidence="22" key="1">
    <citation type="submission" date="2017-09" db="EMBL/GenBank/DDBJ databases">
        <title>FDA dAtabase for Regulatory Grade micrObial Sequences (FDA-ARGOS): Supporting development and validation of Infectious Disease Dx tests.</title>
        <authorList>
            <person name="Goldberg B."/>
            <person name="Campos J."/>
            <person name="Tallon L."/>
            <person name="Sadzewicz L."/>
            <person name="Ott S."/>
            <person name="Zhao X."/>
            <person name="Nagaraj S."/>
            <person name="Vavikolanu K."/>
            <person name="Aluvathingal J."/>
            <person name="Nadendla S."/>
            <person name="Geyer C."/>
            <person name="Sichtig H."/>
        </authorList>
    </citation>
    <scope>NUCLEOTIDE SEQUENCE [LARGE SCALE GENOMIC DNA]</scope>
    <source>
        <strain evidence="22">FDAARGOS_370</strain>
    </source>
</reference>
<dbReference type="UniPathway" id="UPA00077">
    <property type="reaction ID" value="UER00157"/>
</dbReference>
<dbReference type="GO" id="GO:0005524">
    <property type="term" value="F:ATP binding"/>
    <property type="evidence" value="ECO:0007669"/>
    <property type="project" value="UniProtKB-KW"/>
</dbReference>
<dbReference type="Pfam" id="PF08245">
    <property type="entry name" value="Mur_ligase_M"/>
    <property type="match status" value="1"/>
</dbReference>
<evidence type="ECO:0000259" key="19">
    <source>
        <dbReference type="Pfam" id="PF02875"/>
    </source>
</evidence>